<proteinExistence type="predicted"/>
<name>A0AAD9Y851_COLKA</name>
<evidence type="ECO:0000313" key="1">
    <source>
        <dbReference type="EMBL" id="KAK2743938.1"/>
    </source>
</evidence>
<reference evidence="1" key="1">
    <citation type="submission" date="2023-02" db="EMBL/GenBank/DDBJ databases">
        <title>Colletotrichum kahawae CIFC_Que2 genome sequencing and assembly.</title>
        <authorList>
            <person name="Baroncelli R."/>
        </authorList>
    </citation>
    <scope>NUCLEOTIDE SEQUENCE</scope>
    <source>
        <strain evidence="1">CIFC_Que2</strain>
    </source>
</reference>
<dbReference type="AlphaFoldDB" id="A0AAD9Y851"/>
<accession>A0AAD9Y851</accession>
<organism evidence="1 2">
    <name type="scientific">Colletotrichum kahawae</name>
    <name type="common">Coffee berry disease fungus</name>
    <dbReference type="NCBI Taxonomy" id="34407"/>
    <lineage>
        <taxon>Eukaryota</taxon>
        <taxon>Fungi</taxon>
        <taxon>Dikarya</taxon>
        <taxon>Ascomycota</taxon>
        <taxon>Pezizomycotina</taxon>
        <taxon>Sordariomycetes</taxon>
        <taxon>Hypocreomycetidae</taxon>
        <taxon>Glomerellales</taxon>
        <taxon>Glomerellaceae</taxon>
        <taxon>Colletotrichum</taxon>
        <taxon>Colletotrichum gloeosporioides species complex</taxon>
    </lineage>
</organism>
<dbReference type="EMBL" id="VYYT01000315">
    <property type="protein sequence ID" value="KAK2743938.1"/>
    <property type="molecule type" value="Genomic_DNA"/>
</dbReference>
<sequence length="156" mass="17422">MNTFFVNNKWHEAAVKLGANPIFFGSALKRLADGENCQDLHLAAASMEWTGDLQYEAKLANSLKSPRLEGRVLSRIQGAHPQFTLNIQEDSEDMDDHTKVENFGSLFSQGRDGLTTCVLYYNKGQGLLEEFCITDHQLPWKGRTIQNTFAALSIGV</sequence>
<comment type="caution">
    <text evidence="1">The sequence shown here is derived from an EMBL/GenBank/DDBJ whole genome shotgun (WGS) entry which is preliminary data.</text>
</comment>
<dbReference type="Proteomes" id="UP001281614">
    <property type="component" value="Unassembled WGS sequence"/>
</dbReference>
<evidence type="ECO:0000313" key="2">
    <source>
        <dbReference type="Proteomes" id="UP001281614"/>
    </source>
</evidence>
<keyword evidence="2" id="KW-1185">Reference proteome</keyword>
<protein>
    <submittedName>
        <fullName evidence="1">Uncharacterized protein</fullName>
    </submittedName>
</protein>
<gene>
    <name evidence="1" type="ORF">CKAH01_18367</name>
</gene>